<dbReference type="EMBL" id="CP043420">
    <property type="protein sequence ID" value="QEL10124.1"/>
    <property type="molecule type" value="Genomic_DNA"/>
</dbReference>
<evidence type="ECO:0000313" key="6">
    <source>
        <dbReference type="EMBL" id="QEL10124.1"/>
    </source>
</evidence>
<dbReference type="RefSeq" id="WP_084388280.1">
    <property type="nucleotide sequence ID" value="NZ_CP043420.1"/>
</dbReference>
<dbReference type="Gene3D" id="3.30.365.10">
    <property type="entry name" value="Aldehyde oxidase/xanthine dehydrogenase, molybdopterin binding domain"/>
    <property type="match status" value="4"/>
</dbReference>
<feature type="region of interest" description="Disordered" evidence="4">
    <location>
        <begin position="148"/>
        <end position="175"/>
    </location>
</feature>
<keyword evidence="2" id="KW-0500">Molybdenum</keyword>
<dbReference type="Pfam" id="PF01315">
    <property type="entry name" value="Ald_Xan_dh_C"/>
    <property type="match status" value="1"/>
</dbReference>
<dbReference type="KEGG" id="kuy:FY550_02580"/>
<feature type="compositionally biased region" description="Polar residues" evidence="4">
    <location>
        <begin position="1"/>
        <end position="17"/>
    </location>
</feature>
<gene>
    <name evidence="6" type="ORF">FY550_02580</name>
</gene>
<organism evidence="6 7">
    <name type="scientific">Kushneria phosphatilytica</name>
    <dbReference type="NCBI Taxonomy" id="657387"/>
    <lineage>
        <taxon>Bacteria</taxon>
        <taxon>Pseudomonadati</taxon>
        <taxon>Pseudomonadota</taxon>
        <taxon>Gammaproteobacteria</taxon>
        <taxon>Oceanospirillales</taxon>
        <taxon>Halomonadaceae</taxon>
        <taxon>Kushneria</taxon>
    </lineage>
</organism>
<feature type="domain" description="Aldehyde oxidase/xanthine dehydrogenase a/b hammerhead" evidence="5">
    <location>
        <begin position="32"/>
        <end position="145"/>
    </location>
</feature>
<dbReference type="InterPro" id="IPR037165">
    <property type="entry name" value="AldOxase/xan_DH_Mopterin-bd_sf"/>
</dbReference>
<dbReference type="GO" id="GO:0016491">
    <property type="term" value="F:oxidoreductase activity"/>
    <property type="evidence" value="ECO:0007669"/>
    <property type="project" value="UniProtKB-KW"/>
</dbReference>
<dbReference type="InterPro" id="IPR000674">
    <property type="entry name" value="Ald_Oxase/Xan_DH_a/b"/>
</dbReference>
<keyword evidence="7" id="KW-1185">Reference proteome</keyword>
<dbReference type="OrthoDB" id="6177861at2"/>
<dbReference type="SUPFAM" id="SSF54665">
    <property type="entry name" value="CO dehydrogenase molybdoprotein N-domain-like"/>
    <property type="match status" value="1"/>
</dbReference>
<dbReference type="PANTHER" id="PTHR11908:SF132">
    <property type="entry name" value="ALDEHYDE OXIDASE 1-RELATED"/>
    <property type="match status" value="1"/>
</dbReference>
<evidence type="ECO:0000256" key="4">
    <source>
        <dbReference type="SAM" id="MobiDB-lite"/>
    </source>
</evidence>
<name>A0A5C0ZW65_9GAMM</name>
<dbReference type="InterPro" id="IPR036856">
    <property type="entry name" value="Ald_Oxase/Xan_DH_a/b_sf"/>
</dbReference>
<dbReference type="SMART" id="SM01008">
    <property type="entry name" value="Ald_Xan_dh_C"/>
    <property type="match status" value="1"/>
</dbReference>
<evidence type="ECO:0000256" key="1">
    <source>
        <dbReference type="ARBA" id="ARBA00006849"/>
    </source>
</evidence>
<dbReference type="SUPFAM" id="SSF56003">
    <property type="entry name" value="Molybdenum cofactor-binding domain"/>
    <property type="match status" value="1"/>
</dbReference>
<accession>A0A5C0ZW65</accession>
<dbReference type="AlphaFoldDB" id="A0A5C0ZW65"/>
<dbReference type="Pfam" id="PF02738">
    <property type="entry name" value="MoCoBD_1"/>
    <property type="match status" value="1"/>
</dbReference>
<feature type="region of interest" description="Disordered" evidence="4">
    <location>
        <begin position="1"/>
        <end position="24"/>
    </location>
</feature>
<dbReference type="InterPro" id="IPR016208">
    <property type="entry name" value="Ald_Oxase/xanthine_DH-like"/>
</dbReference>
<sequence>MTTESSRTRQSATTGQTMGVAKPRIDGTLKLTGGADYAADRNLPNQVHGYPVTSTITSGKLLSLELDEAMKMPGVLDIFHHDNFDKLSRSPNSFADENLTSEARLPFEDHQIHYQGQYIAFVVADTLEHARAAARKVKAHYERNDEQLTNIASLDRGEGALPGEEVPGDAASRGDADSAYAGAEVQLDQRYSIAQENHSVMEMHASVATWENDMLTVYESTQGVIFQRNALAKIFGIPVEKVRVISHFIGSGFGSKLFMWPHAIMTAVASRRLGRPVKTVLSRMQEYLDTGYRPTSLQRVRLGADKSGKLLSIHHDGCNETSPAGNHDDTVSGATPKMYDCDHVAVTNRLVTVNKCPPCPMRAPGEASGNFALETSLDELAVRLDMDPLELRKRNFAEVDPAAGLPWSSNHLKECWDNAATRFGWEKRNPIPGAMREGDEIIGYGMATQSWEAMRMHCGARFGFRSDGSIMVACGTQDIGTGTYTIVAQTASELAGVPIEMIDVRLGDSSLPSGPLSGGSMATSTVLPAVSAAFRNALSQLADMATAEGGVFENAQPDTIGMKNGQLISGDQSIAVTELLDRNSIGLVDGEGNAAPGDEQSQYSFRSFGAVFVEVRWDPEITRLKLSRVCSTIDIGRAINPLTARNQVEGGIVMGMGMGMFEQAEFDQHGYPYNNNLADYILPVNADMPDIDVELLDYPDFLHNEFGARGVGEIGLTGVAAAISNAVYNATGKRIRDMPISIEKLLAAEA</sequence>
<dbReference type="PANTHER" id="PTHR11908">
    <property type="entry name" value="XANTHINE DEHYDROGENASE"/>
    <property type="match status" value="1"/>
</dbReference>
<dbReference type="Gene3D" id="3.90.1170.50">
    <property type="entry name" value="Aldehyde oxidase/xanthine dehydrogenase, a/b hammerhead"/>
    <property type="match status" value="1"/>
</dbReference>
<dbReference type="InterPro" id="IPR046867">
    <property type="entry name" value="AldOxase/xan_DH_MoCoBD2"/>
</dbReference>
<evidence type="ECO:0000256" key="2">
    <source>
        <dbReference type="ARBA" id="ARBA00022505"/>
    </source>
</evidence>
<keyword evidence="3" id="KW-0560">Oxidoreductase</keyword>
<dbReference type="InterPro" id="IPR008274">
    <property type="entry name" value="AldOxase/xan_DH_MoCoBD1"/>
</dbReference>
<comment type="similarity">
    <text evidence="1">Belongs to the xanthine dehydrogenase family.</text>
</comment>
<evidence type="ECO:0000259" key="5">
    <source>
        <dbReference type="SMART" id="SM01008"/>
    </source>
</evidence>
<dbReference type="Proteomes" id="UP000322553">
    <property type="component" value="Chromosome"/>
</dbReference>
<dbReference type="GO" id="GO:0005506">
    <property type="term" value="F:iron ion binding"/>
    <property type="evidence" value="ECO:0007669"/>
    <property type="project" value="InterPro"/>
</dbReference>
<dbReference type="Pfam" id="PF20256">
    <property type="entry name" value="MoCoBD_2"/>
    <property type="match status" value="1"/>
</dbReference>
<evidence type="ECO:0000313" key="7">
    <source>
        <dbReference type="Proteomes" id="UP000322553"/>
    </source>
</evidence>
<proteinExistence type="inferred from homology"/>
<protein>
    <submittedName>
        <fullName evidence="6">Xanthine dehydrogenase family protein molybdopterin-binding subunit</fullName>
    </submittedName>
</protein>
<evidence type="ECO:0000256" key="3">
    <source>
        <dbReference type="ARBA" id="ARBA00023002"/>
    </source>
</evidence>
<reference evidence="6 7" key="1">
    <citation type="submission" date="2019-08" db="EMBL/GenBank/DDBJ databases">
        <title>Complete genome sequence of Kushneria sp. YCWA18, a halophilic phosphate-solubilizing bacterium isolated from Daqiao saltern in China.</title>
        <authorList>
            <person name="Du G.-X."/>
            <person name="Qu L.-Y."/>
        </authorList>
    </citation>
    <scope>NUCLEOTIDE SEQUENCE [LARGE SCALE GENOMIC DNA]</scope>
    <source>
        <strain evidence="6 7">YCWA18</strain>
    </source>
</reference>